<dbReference type="EMBL" id="JRPN01000010">
    <property type="protein sequence ID" value="KGT79543.1"/>
    <property type="molecule type" value="Genomic_DNA"/>
</dbReference>
<evidence type="ECO:0000313" key="2">
    <source>
        <dbReference type="Proteomes" id="UP000030377"/>
    </source>
</evidence>
<dbReference type="RefSeq" id="WP_041955276.1">
    <property type="nucleotide sequence ID" value="NZ_JRPN01000010.1"/>
</dbReference>
<organism evidence="1 2">
    <name type="scientific">Bradyrhizobium japonicum</name>
    <dbReference type="NCBI Taxonomy" id="375"/>
    <lineage>
        <taxon>Bacteria</taxon>
        <taxon>Pseudomonadati</taxon>
        <taxon>Pseudomonadota</taxon>
        <taxon>Alphaproteobacteria</taxon>
        <taxon>Hyphomicrobiales</taxon>
        <taxon>Nitrobacteraceae</taxon>
        <taxon>Bradyrhizobium</taxon>
    </lineage>
</organism>
<evidence type="ECO:0000313" key="1">
    <source>
        <dbReference type="EMBL" id="KGT79543.1"/>
    </source>
</evidence>
<gene>
    <name evidence="1" type="ORF">MA20_11745</name>
</gene>
<protein>
    <submittedName>
        <fullName evidence="1">Uncharacterized protein</fullName>
    </submittedName>
</protein>
<proteinExistence type="predicted"/>
<reference evidence="1 2" key="1">
    <citation type="submission" date="2014-09" db="EMBL/GenBank/DDBJ databases">
        <title>Draft genome of Bradyrhizobium japonicum Is-34.</title>
        <authorList>
            <person name="Tsurumaru H."/>
            <person name="Yamakawa T."/>
            <person name="Hashimoto S."/>
            <person name="Okizaki K."/>
            <person name="Kanesaki Y."/>
            <person name="Yoshikawa H."/>
            <person name="Yajima S."/>
        </authorList>
    </citation>
    <scope>NUCLEOTIDE SEQUENCE [LARGE SCALE GENOMIC DNA]</scope>
    <source>
        <strain evidence="1 2">Is-34</strain>
    </source>
</reference>
<sequence length="143" mass="15895">MNTAIAALAGSAIGSLTTFTSAWLTQYRQDRANRLSGEKARRQELYKQFIGETSKLYADALVHDHAEVSALVSVFALVSQMRIVSSSAVIEKAEAVVLLILNTYPVPNKTFSDLRDLMRSHAVNPLREFSEECRAELHALNDR</sequence>
<comment type="caution">
    <text evidence="1">The sequence shown here is derived from an EMBL/GenBank/DDBJ whole genome shotgun (WGS) entry which is preliminary data.</text>
</comment>
<dbReference type="Proteomes" id="UP000030377">
    <property type="component" value="Unassembled WGS sequence"/>
</dbReference>
<dbReference type="AlphaFoldDB" id="A0A0A3Z0Z8"/>
<accession>A0A0A3Z0Z8</accession>
<name>A0A0A3Z0Z8_BRAJP</name>